<dbReference type="KEGG" id="slom:PXH66_00640"/>
<protein>
    <submittedName>
        <fullName evidence="2">DUF5615 family PIN-like protein</fullName>
    </submittedName>
</protein>
<evidence type="ECO:0000313" key="2">
    <source>
        <dbReference type="EMBL" id="WED65354.1"/>
    </source>
</evidence>
<dbReference type="AlphaFoldDB" id="A0AAE9ZY65"/>
<dbReference type="Proteomes" id="UP001218638">
    <property type="component" value="Chromosome"/>
</dbReference>
<proteinExistence type="predicted"/>
<keyword evidence="3" id="KW-1185">Reference proteome</keyword>
<reference evidence="2" key="1">
    <citation type="submission" date="2023-03" db="EMBL/GenBank/DDBJ databases">
        <title>Lomoglobus Profundus gen. nov., sp. nov., a novel member of the phylum Verrucomicrobia, isolated from deep-marine sediment of South China Sea.</title>
        <authorList>
            <person name="Ahmad T."/>
            <person name="Ishaq S.E."/>
            <person name="Wang F."/>
        </authorList>
    </citation>
    <scope>NUCLEOTIDE SEQUENCE</scope>
    <source>
        <strain evidence="2">LMO-M01</strain>
    </source>
</reference>
<dbReference type="EMBL" id="CP119075">
    <property type="protein sequence ID" value="WED65354.1"/>
    <property type="molecule type" value="Genomic_DNA"/>
</dbReference>
<name>A0AAE9ZY65_9BACT</name>
<feature type="domain" description="DUF5615" evidence="1">
    <location>
        <begin position="3"/>
        <end position="102"/>
    </location>
</feature>
<dbReference type="InterPro" id="IPR041049">
    <property type="entry name" value="DUF5615"/>
</dbReference>
<evidence type="ECO:0000259" key="1">
    <source>
        <dbReference type="Pfam" id="PF18480"/>
    </source>
</evidence>
<dbReference type="Pfam" id="PF18480">
    <property type="entry name" value="DUF5615"/>
    <property type="match status" value="1"/>
</dbReference>
<evidence type="ECO:0000313" key="3">
    <source>
        <dbReference type="Proteomes" id="UP001218638"/>
    </source>
</evidence>
<accession>A0AAE9ZY65</accession>
<dbReference type="RefSeq" id="WP_330929301.1">
    <property type="nucleotide sequence ID" value="NZ_CP119075.1"/>
</dbReference>
<sequence length="110" mass="12468">MRRFLVDNQLPATLAHWIEQKGELALHVLAIDLGQSPDQAIWEHAAKEDMVIISKDEDFAQLTLLRPEPVRVVWLRVGNCRTASLLAMLEPIWPEILSQLDAGARLVEVH</sequence>
<gene>
    <name evidence="2" type="ORF">PXH66_00640</name>
</gene>
<organism evidence="2 3">
    <name type="scientific">Synoicihabitans lomoniglobus</name>
    <dbReference type="NCBI Taxonomy" id="2909285"/>
    <lineage>
        <taxon>Bacteria</taxon>
        <taxon>Pseudomonadati</taxon>
        <taxon>Verrucomicrobiota</taxon>
        <taxon>Opitutia</taxon>
        <taxon>Opitutales</taxon>
        <taxon>Opitutaceae</taxon>
        <taxon>Synoicihabitans</taxon>
    </lineage>
</organism>